<sequence>MENKKGTIQILNSRKEIILLNKEEKVIVISEEFGFSIGVEKFTQILREWLSTQSLNATVTSDCTIVGKPSNGLSGSGINPQ</sequence>
<protein>
    <submittedName>
        <fullName evidence="1">Uncharacterized protein</fullName>
    </submittedName>
</protein>
<organism evidence="1 2">
    <name type="scientific">Epilithonimonas pallida</name>
    <dbReference type="NCBI Taxonomy" id="373671"/>
    <lineage>
        <taxon>Bacteria</taxon>
        <taxon>Pseudomonadati</taxon>
        <taxon>Bacteroidota</taxon>
        <taxon>Flavobacteriia</taxon>
        <taxon>Flavobacteriales</taxon>
        <taxon>Weeksellaceae</taxon>
        <taxon>Chryseobacterium group</taxon>
        <taxon>Epilithonimonas</taxon>
    </lineage>
</organism>
<evidence type="ECO:0000313" key="1">
    <source>
        <dbReference type="EMBL" id="SMP88570.1"/>
    </source>
</evidence>
<name>A0ABY1R0P6_9FLAO</name>
<accession>A0ABY1R0P6</accession>
<proteinExistence type="predicted"/>
<evidence type="ECO:0000313" key="2">
    <source>
        <dbReference type="Proteomes" id="UP001158050"/>
    </source>
</evidence>
<keyword evidence="2" id="KW-1185">Reference proteome</keyword>
<gene>
    <name evidence="1" type="ORF">SAMN05421679_101519</name>
</gene>
<reference evidence="1 2" key="1">
    <citation type="submission" date="2017-05" db="EMBL/GenBank/DDBJ databases">
        <authorList>
            <person name="Varghese N."/>
            <person name="Submissions S."/>
        </authorList>
    </citation>
    <scope>NUCLEOTIDE SEQUENCE [LARGE SCALE GENOMIC DNA]</scope>
    <source>
        <strain evidence="1 2">DSM 18015</strain>
    </source>
</reference>
<comment type="caution">
    <text evidence="1">The sequence shown here is derived from an EMBL/GenBank/DDBJ whole genome shotgun (WGS) entry which is preliminary data.</text>
</comment>
<dbReference type="EMBL" id="FXUO01000001">
    <property type="protein sequence ID" value="SMP88570.1"/>
    <property type="molecule type" value="Genomic_DNA"/>
</dbReference>
<dbReference type="Proteomes" id="UP001158050">
    <property type="component" value="Unassembled WGS sequence"/>
</dbReference>